<keyword evidence="2" id="KW-0902">Two-component regulatory system</keyword>
<dbReference type="PROSITE" id="PS50110">
    <property type="entry name" value="RESPONSE_REGULATORY"/>
    <property type="match status" value="1"/>
</dbReference>
<gene>
    <name evidence="9" type="ORF">ON753_03425</name>
</gene>
<dbReference type="InterPro" id="IPR039420">
    <property type="entry name" value="WalR-like"/>
</dbReference>
<name>A0ABT3QWZ4_9HYPH</name>
<reference evidence="9 10" key="1">
    <citation type="journal article" date="2016" name="Int. J. Syst. Evol. Microbiol.">
        <title>Labrenzia salina sp. nov., isolated from the rhizosphere of the halophyte Arthrocnemum macrostachyum.</title>
        <authorList>
            <person name="Camacho M."/>
            <person name="Redondo-Gomez S."/>
            <person name="Rodriguez-Llorente I."/>
            <person name="Rohde M."/>
            <person name="Sproer C."/>
            <person name="Schumann P."/>
            <person name="Klenk H.P."/>
            <person name="Montero-Calasanz M.D.C."/>
        </authorList>
    </citation>
    <scope>NUCLEOTIDE SEQUENCE [LARGE SCALE GENOMIC DNA]</scope>
    <source>
        <strain evidence="9 10">DSM 29163</strain>
    </source>
</reference>
<dbReference type="Gene3D" id="3.40.50.2300">
    <property type="match status" value="1"/>
</dbReference>
<evidence type="ECO:0000256" key="1">
    <source>
        <dbReference type="ARBA" id="ARBA00022553"/>
    </source>
</evidence>
<evidence type="ECO:0000256" key="5">
    <source>
        <dbReference type="ARBA" id="ARBA00023163"/>
    </source>
</evidence>
<feature type="coiled-coil region" evidence="7">
    <location>
        <begin position="7"/>
        <end position="37"/>
    </location>
</feature>
<dbReference type="SUPFAM" id="SSF52172">
    <property type="entry name" value="CheY-like"/>
    <property type="match status" value="1"/>
</dbReference>
<feature type="modified residue" description="4-aspartylphosphate" evidence="6">
    <location>
        <position position="55"/>
    </location>
</feature>
<keyword evidence="5" id="KW-0804">Transcription</keyword>
<dbReference type="Pfam" id="PF00072">
    <property type="entry name" value="Response_reg"/>
    <property type="match status" value="1"/>
</dbReference>
<dbReference type="InterPro" id="IPR011006">
    <property type="entry name" value="CheY-like_superfamily"/>
</dbReference>
<sequence length="274" mass="31272">MSEKAKILCVEDERMLLQDLKEELEDANYDVITAENGHAALDLLLTEKPDLIICDMMMPKMDGPALLEHLRSSRANFDDVPFIFLTAKATRDDLVKGKRLGVDDYLTKPVDYDLLLATVEASLGQIRRIRHQGQLKLRQLYRSMQKQRATTEDLRVTFVASQANAIQPISKALTELGCIVSIVTDDQLAKRSFSLEKTDILFLVYSKVVHYYLKYLMEDLPKDWKGFPVLLAPPKLSEEQREIIKDAGIGETIEYPYPPVEVFKLLMKRIKTPA</sequence>
<evidence type="ECO:0000313" key="10">
    <source>
        <dbReference type="Proteomes" id="UP001300261"/>
    </source>
</evidence>
<proteinExistence type="predicted"/>
<comment type="caution">
    <text evidence="9">The sequence shown here is derived from an EMBL/GenBank/DDBJ whole genome shotgun (WGS) entry which is preliminary data.</text>
</comment>
<evidence type="ECO:0000256" key="3">
    <source>
        <dbReference type="ARBA" id="ARBA00023015"/>
    </source>
</evidence>
<dbReference type="CDD" id="cd17574">
    <property type="entry name" value="REC_OmpR"/>
    <property type="match status" value="1"/>
</dbReference>
<dbReference type="PANTHER" id="PTHR48111">
    <property type="entry name" value="REGULATOR OF RPOS"/>
    <property type="match status" value="1"/>
</dbReference>
<feature type="domain" description="Response regulatory" evidence="8">
    <location>
        <begin position="6"/>
        <end position="123"/>
    </location>
</feature>
<evidence type="ECO:0000259" key="8">
    <source>
        <dbReference type="PROSITE" id="PS50110"/>
    </source>
</evidence>
<dbReference type="SMART" id="SM00448">
    <property type="entry name" value="REC"/>
    <property type="match status" value="1"/>
</dbReference>
<protein>
    <submittedName>
        <fullName evidence="9">Response regulator</fullName>
    </submittedName>
</protein>
<dbReference type="RefSeq" id="WP_265961157.1">
    <property type="nucleotide sequence ID" value="NZ_JAPEVI010000002.1"/>
</dbReference>
<keyword evidence="4" id="KW-0238">DNA-binding</keyword>
<dbReference type="Proteomes" id="UP001300261">
    <property type="component" value="Unassembled WGS sequence"/>
</dbReference>
<evidence type="ECO:0000256" key="7">
    <source>
        <dbReference type="SAM" id="Coils"/>
    </source>
</evidence>
<dbReference type="PANTHER" id="PTHR48111:SF1">
    <property type="entry name" value="TWO-COMPONENT RESPONSE REGULATOR ORR33"/>
    <property type="match status" value="1"/>
</dbReference>
<evidence type="ECO:0000313" key="9">
    <source>
        <dbReference type="EMBL" id="MCX2721459.1"/>
    </source>
</evidence>
<keyword evidence="10" id="KW-1185">Reference proteome</keyword>
<evidence type="ECO:0000256" key="6">
    <source>
        <dbReference type="PROSITE-ProRule" id="PRU00169"/>
    </source>
</evidence>
<keyword evidence="7" id="KW-0175">Coiled coil</keyword>
<evidence type="ECO:0000256" key="2">
    <source>
        <dbReference type="ARBA" id="ARBA00023012"/>
    </source>
</evidence>
<accession>A0ABT3QWZ4</accession>
<dbReference type="InterPro" id="IPR001789">
    <property type="entry name" value="Sig_transdc_resp-reg_receiver"/>
</dbReference>
<organism evidence="9 10">
    <name type="scientific">Roseibium salinum</name>
    <dbReference type="NCBI Taxonomy" id="1604349"/>
    <lineage>
        <taxon>Bacteria</taxon>
        <taxon>Pseudomonadati</taxon>
        <taxon>Pseudomonadota</taxon>
        <taxon>Alphaproteobacteria</taxon>
        <taxon>Hyphomicrobiales</taxon>
        <taxon>Stappiaceae</taxon>
        <taxon>Roseibium</taxon>
    </lineage>
</organism>
<keyword evidence="3" id="KW-0805">Transcription regulation</keyword>
<keyword evidence="1 6" id="KW-0597">Phosphoprotein</keyword>
<evidence type="ECO:0000256" key="4">
    <source>
        <dbReference type="ARBA" id="ARBA00023125"/>
    </source>
</evidence>
<dbReference type="EMBL" id="JAPEVI010000002">
    <property type="protein sequence ID" value="MCX2721459.1"/>
    <property type="molecule type" value="Genomic_DNA"/>
</dbReference>